<evidence type="ECO:0000313" key="7">
    <source>
        <dbReference type="EMBL" id="RCS25126.1"/>
    </source>
</evidence>
<organism evidence="7 8">
    <name type="scientific">Phyllobacterium salinisoli</name>
    <dbReference type="NCBI Taxonomy" id="1899321"/>
    <lineage>
        <taxon>Bacteria</taxon>
        <taxon>Pseudomonadati</taxon>
        <taxon>Pseudomonadota</taxon>
        <taxon>Alphaproteobacteria</taxon>
        <taxon>Hyphomicrobiales</taxon>
        <taxon>Phyllobacteriaceae</taxon>
        <taxon>Phyllobacterium</taxon>
    </lineage>
</organism>
<feature type="domain" description="RNA polymerase sigma factor 70 region 4 type 2" evidence="6">
    <location>
        <begin position="112"/>
        <end position="164"/>
    </location>
</feature>
<feature type="domain" description="RNA polymerase sigma-70 region 2" evidence="5">
    <location>
        <begin position="23"/>
        <end position="82"/>
    </location>
</feature>
<dbReference type="CDD" id="cd06171">
    <property type="entry name" value="Sigma70_r4"/>
    <property type="match status" value="1"/>
</dbReference>
<dbReference type="AlphaFoldDB" id="A0A368K6Y3"/>
<evidence type="ECO:0000259" key="5">
    <source>
        <dbReference type="Pfam" id="PF04542"/>
    </source>
</evidence>
<comment type="similarity">
    <text evidence="1">Belongs to the sigma-70 factor family. ECF subfamily.</text>
</comment>
<dbReference type="InterPro" id="IPR013324">
    <property type="entry name" value="RNA_pol_sigma_r3/r4-like"/>
</dbReference>
<dbReference type="SUPFAM" id="SSF88946">
    <property type="entry name" value="Sigma2 domain of RNA polymerase sigma factors"/>
    <property type="match status" value="1"/>
</dbReference>
<dbReference type="PANTHER" id="PTHR43133:SF25">
    <property type="entry name" value="RNA POLYMERASE SIGMA FACTOR RFAY-RELATED"/>
    <property type="match status" value="1"/>
</dbReference>
<keyword evidence="3" id="KW-0731">Sigma factor</keyword>
<evidence type="ECO:0000256" key="2">
    <source>
        <dbReference type="ARBA" id="ARBA00023015"/>
    </source>
</evidence>
<keyword evidence="8" id="KW-1185">Reference proteome</keyword>
<protein>
    <recommendedName>
        <fullName evidence="9">RNA polymerase sigma factor</fullName>
    </recommendedName>
</protein>
<keyword evidence="4" id="KW-0804">Transcription</keyword>
<sequence>MHAVSERQTDRVSNDLKDQMASILPALRAFSRTFFKNPDDADDLVQETLRKGLGSLHQFTPGTSMKSWLFTIMRNTYNTAVRLKLREVTGSERCVSENCSTSANQEWVSRARELQDALHEIHPEMREVIILVSVMGSSYEEAAEICGCAIGTIKSRLNRGKAQLLEKLGEQDRHSMLETPQQGKF</sequence>
<dbReference type="Pfam" id="PF08281">
    <property type="entry name" value="Sigma70_r4_2"/>
    <property type="match status" value="1"/>
</dbReference>
<dbReference type="NCBIfam" id="TIGR02937">
    <property type="entry name" value="sigma70-ECF"/>
    <property type="match status" value="1"/>
</dbReference>
<keyword evidence="2" id="KW-0805">Transcription regulation</keyword>
<reference evidence="7 8" key="1">
    <citation type="submission" date="2018-07" db="EMBL/GenBank/DDBJ databases">
        <title>The draft genome of Phyllobacterium salinisoli.</title>
        <authorList>
            <person name="Liu L."/>
            <person name="Li L."/>
            <person name="Zhang X."/>
            <person name="Liang L."/>
        </authorList>
    </citation>
    <scope>NUCLEOTIDE SEQUENCE [LARGE SCALE GENOMIC DNA]</scope>
    <source>
        <strain evidence="7 8">LLAN61</strain>
    </source>
</reference>
<dbReference type="InterPro" id="IPR039425">
    <property type="entry name" value="RNA_pol_sigma-70-like"/>
</dbReference>
<dbReference type="Gene3D" id="1.10.10.10">
    <property type="entry name" value="Winged helix-like DNA-binding domain superfamily/Winged helix DNA-binding domain"/>
    <property type="match status" value="1"/>
</dbReference>
<dbReference type="GO" id="GO:0016987">
    <property type="term" value="F:sigma factor activity"/>
    <property type="evidence" value="ECO:0007669"/>
    <property type="project" value="UniProtKB-KW"/>
</dbReference>
<accession>A0A368K6Y3</accession>
<name>A0A368K6Y3_9HYPH</name>
<comment type="caution">
    <text evidence="7">The sequence shown here is derived from an EMBL/GenBank/DDBJ whole genome shotgun (WGS) entry which is preliminary data.</text>
</comment>
<evidence type="ECO:0000256" key="3">
    <source>
        <dbReference type="ARBA" id="ARBA00023082"/>
    </source>
</evidence>
<dbReference type="PANTHER" id="PTHR43133">
    <property type="entry name" value="RNA POLYMERASE ECF-TYPE SIGMA FACTO"/>
    <property type="match status" value="1"/>
</dbReference>
<dbReference type="InterPro" id="IPR013325">
    <property type="entry name" value="RNA_pol_sigma_r2"/>
</dbReference>
<dbReference type="EMBL" id="QOZG01000002">
    <property type="protein sequence ID" value="RCS25126.1"/>
    <property type="molecule type" value="Genomic_DNA"/>
</dbReference>
<dbReference type="Gene3D" id="1.10.1740.10">
    <property type="match status" value="1"/>
</dbReference>
<dbReference type="RefSeq" id="WP_114439570.1">
    <property type="nucleotide sequence ID" value="NZ_QOZG01000002.1"/>
</dbReference>
<gene>
    <name evidence="7" type="ORF">DUT91_06795</name>
</gene>
<dbReference type="SUPFAM" id="SSF88659">
    <property type="entry name" value="Sigma3 and sigma4 domains of RNA polymerase sigma factors"/>
    <property type="match status" value="1"/>
</dbReference>
<evidence type="ECO:0000259" key="6">
    <source>
        <dbReference type="Pfam" id="PF08281"/>
    </source>
</evidence>
<dbReference type="OrthoDB" id="9803470at2"/>
<evidence type="ECO:0008006" key="9">
    <source>
        <dbReference type="Google" id="ProtNLM"/>
    </source>
</evidence>
<dbReference type="Proteomes" id="UP000253420">
    <property type="component" value="Unassembled WGS sequence"/>
</dbReference>
<proteinExistence type="inferred from homology"/>
<dbReference type="InterPro" id="IPR014284">
    <property type="entry name" value="RNA_pol_sigma-70_dom"/>
</dbReference>
<evidence type="ECO:0000313" key="8">
    <source>
        <dbReference type="Proteomes" id="UP000253420"/>
    </source>
</evidence>
<evidence type="ECO:0000256" key="1">
    <source>
        <dbReference type="ARBA" id="ARBA00010641"/>
    </source>
</evidence>
<dbReference type="GO" id="GO:0006352">
    <property type="term" value="P:DNA-templated transcription initiation"/>
    <property type="evidence" value="ECO:0007669"/>
    <property type="project" value="InterPro"/>
</dbReference>
<dbReference type="InterPro" id="IPR007627">
    <property type="entry name" value="RNA_pol_sigma70_r2"/>
</dbReference>
<dbReference type="InterPro" id="IPR013249">
    <property type="entry name" value="RNA_pol_sigma70_r4_t2"/>
</dbReference>
<dbReference type="Pfam" id="PF04542">
    <property type="entry name" value="Sigma70_r2"/>
    <property type="match status" value="1"/>
</dbReference>
<dbReference type="GO" id="GO:0003677">
    <property type="term" value="F:DNA binding"/>
    <property type="evidence" value="ECO:0007669"/>
    <property type="project" value="InterPro"/>
</dbReference>
<dbReference type="InterPro" id="IPR036388">
    <property type="entry name" value="WH-like_DNA-bd_sf"/>
</dbReference>
<evidence type="ECO:0000256" key="4">
    <source>
        <dbReference type="ARBA" id="ARBA00023163"/>
    </source>
</evidence>